<dbReference type="InterPro" id="IPR050679">
    <property type="entry name" value="Bact_HTH_transcr_reg"/>
</dbReference>
<dbReference type="Pfam" id="PF07702">
    <property type="entry name" value="UTRA"/>
    <property type="match status" value="1"/>
</dbReference>
<evidence type="ECO:0000259" key="4">
    <source>
        <dbReference type="PROSITE" id="PS50949"/>
    </source>
</evidence>
<dbReference type="PRINTS" id="PR00035">
    <property type="entry name" value="HTHGNTR"/>
</dbReference>
<reference evidence="5 6" key="1">
    <citation type="submission" date="2024-06" db="EMBL/GenBank/DDBJ databases">
        <title>The Natural Products Discovery Center: Release of the First 8490 Sequenced Strains for Exploring Actinobacteria Biosynthetic Diversity.</title>
        <authorList>
            <person name="Kalkreuter E."/>
            <person name="Kautsar S.A."/>
            <person name="Yang D."/>
            <person name="Bader C.D."/>
            <person name="Teijaro C.N."/>
            <person name="Fluegel L."/>
            <person name="Davis C.M."/>
            <person name="Simpson J.R."/>
            <person name="Lauterbach L."/>
            <person name="Steele A.D."/>
            <person name="Gui C."/>
            <person name="Meng S."/>
            <person name="Li G."/>
            <person name="Viehrig K."/>
            <person name="Ye F."/>
            <person name="Su P."/>
            <person name="Kiefer A.F."/>
            <person name="Nichols A."/>
            <person name="Cepeda A.J."/>
            <person name="Yan W."/>
            <person name="Fan B."/>
            <person name="Jiang Y."/>
            <person name="Adhikari A."/>
            <person name="Zheng C.-J."/>
            <person name="Schuster L."/>
            <person name="Cowan T.M."/>
            <person name="Smanski M.J."/>
            <person name="Chevrette M.G."/>
            <person name="De Carvalho L.P.S."/>
            <person name="Shen B."/>
        </authorList>
    </citation>
    <scope>NUCLEOTIDE SEQUENCE [LARGE SCALE GENOMIC DNA]</scope>
    <source>
        <strain evidence="5 6">NPDC048274</strain>
    </source>
</reference>
<dbReference type="InterPro" id="IPR000524">
    <property type="entry name" value="Tscrpt_reg_HTH_GntR"/>
</dbReference>
<keyword evidence="3" id="KW-0804">Transcription</keyword>
<organism evidence="5 6">
    <name type="scientific">Streptomyces griseoloalbus</name>
    <dbReference type="NCBI Taxonomy" id="67303"/>
    <lineage>
        <taxon>Bacteria</taxon>
        <taxon>Bacillati</taxon>
        <taxon>Actinomycetota</taxon>
        <taxon>Actinomycetes</taxon>
        <taxon>Kitasatosporales</taxon>
        <taxon>Streptomycetaceae</taxon>
        <taxon>Streptomyces</taxon>
    </lineage>
</organism>
<dbReference type="PANTHER" id="PTHR44846:SF17">
    <property type="entry name" value="GNTR-FAMILY TRANSCRIPTIONAL REGULATOR"/>
    <property type="match status" value="1"/>
</dbReference>
<comment type="caution">
    <text evidence="5">The sequence shown here is derived from an EMBL/GenBank/DDBJ whole genome shotgun (WGS) entry which is preliminary data.</text>
</comment>
<dbReference type="SUPFAM" id="SSF64288">
    <property type="entry name" value="Chorismate lyase-like"/>
    <property type="match status" value="1"/>
</dbReference>
<dbReference type="PROSITE" id="PS50949">
    <property type="entry name" value="HTH_GNTR"/>
    <property type="match status" value="1"/>
</dbReference>
<dbReference type="SUPFAM" id="SSF46785">
    <property type="entry name" value="Winged helix' DNA-binding domain"/>
    <property type="match status" value="1"/>
</dbReference>
<dbReference type="InterPro" id="IPR036390">
    <property type="entry name" value="WH_DNA-bd_sf"/>
</dbReference>
<evidence type="ECO:0000313" key="6">
    <source>
        <dbReference type="Proteomes" id="UP001551582"/>
    </source>
</evidence>
<evidence type="ECO:0000256" key="2">
    <source>
        <dbReference type="ARBA" id="ARBA00023125"/>
    </source>
</evidence>
<feature type="domain" description="HTH gntR-type" evidence="4">
    <location>
        <begin position="10"/>
        <end position="78"/>
    </location>
</feature>
<dbReference type="RefSeq" id="WP_359989737.1">
    <property type="nucleotide sequence ID" value="NZ_JBEZLS010000046.1"/>
</dbReference>
<sequence>MTAPRSLDTRVTARSIADHLREQIRNGELQPGAPLPTSRELAEEYGVTTKTVTAGIDLLKVEGLVVGERGGRRRVRADRPITWNLTAFERGKRRDSRAMDDWSAAIKMAGRTPAQIVTVESGEASRKVAEWLEITPGDPVVIRTRTRTVDDRPFQLSTSWFPGTIAVGTLLEQEGDVAVPGGILRAIGHPQLHVRDEISIRMPTPEETERLSLPPGTPVAEHLRIGYGQDAPVRAMLTIAPGDRHVLVYELDVTE</sequence>
<dbReference type="CDD" id="cd07377">
    <property type="entry name" value="WHTH_GntR"/>
    <property type="match status" value="1"/>
</dbReference>
<dbReference type="InterPro" id="IPR036388">
    <property type="entry name" value="WH-like_DNA-bd_sf"/>
</dbReference>
<name>A0ABV3EGV1_9ACTN</name>
<dbReference type="EMBL" id="JBEZLS010000046">
    <property type="protein sequence ID" value="MEU9356221.1"/>
    <property type="molecule type" value="Genomic_DNA"/>
</dbReference>
<evidence type="ECO:0000313" key="5">
    <source>
        <dbReference type="EMBL" id="MEU9356221.1"/>
    </source>
</evidence>
<dbReference type="Gene3D" id="1.10.10.10">
    <property type="entry name" value="Winged helix-like DNA-binding domain superfamily/Winged helix DNA-binding domain"/>
    <property type="match status" value="1"/>
</dbReference>
<gene>
    <name evidence="5" type="ORF">AB0D65_35780</name>
</gene>
<proteinExistence type="predicted"/>
<dbReference type="Proteomes" id="UP001551582">
    <property type="component" value="Unassembled WGS sequence"/>
</dbReference>
<dbReference type="SMART" id="SM00866">
    <property type="entry name" value="UTRA"/>
    <property type="match status" value="1"/>
</dbReference>
<dbReference type="PANTHER" id="PTHR44846">
    <property type="entry name" value="MANNOSYL-D-GLYCERATE TRANSPORT/METABOLISM SYSTEM REPRESSOR MNGR-RELATED"/>
    <property type="match status" value="1"/>
</dbReference>
<keyword evidence="2" id="KW-0238">DNA-binding</keyword>
<protein>
    <submittedName>
        <fullName evidence="5">GntR family transcriptional regulator</fullName>
    </submittedName>
</protein>
<accession>A0ABV3EGV1</accession>
<evidence type="ECO:0000256" key="3">
    <source>
        <dbReference type="ARBA" id="ARBA00023163"/>
    </source>
</evidence>
<dbReference type="SMART" id="SM00345">
    <property type="entry name" value="HTH_GNTR"/>
    <property type="match status" value="1"/>
</dbReference>
<dbReference type="Gene3D" id="3.40.1410.10">
    <property type="entry name" value="Chorismate lyase-like"/>
    <property type="match status" value="1"/>
</dbReference>
<keyword evidence="6" id="KW-1185">Reference proteome</keyword>
<keyword evidence="1" id="KW-0805">Transcription regulation</keyword>
<dbReference type="InterPro" id="IPR011663">
    <property type="entry name" value="UTRA"/>
</dbReference>
<evidence type="ECO:0000256" key="1">
    <source>
        <dbReference type="ARBA" id="ARBA00023015"/>
    </source>
</evidence>
<dbReference type="InterPro" id="IPR028978">
    <property type="entry name" value="Chorismate_lyase_/UTRA_dom_sf"/>
</dbReference>
<dbReference type="Pfam" id="PF00392">
    <property type="entry name" value="GntR"/>
    <property type="match status" value="1"/>
</dbReference>